<protein>
    <submittedName>
        <fullName evidence="1">Uncharacterized protein</fullName>
    </submittedName>
</protein>
<proteinExistence type="predicted"/>
<dbReference type="Proteomes" id="UP001162972">
    <property type="component" value="Chromosome 2"/>
</dbReference>
<dbReference type="EMBL" id="JAPFFJ010000017">
    <property type="protein sequence ID" value="KAJ6405307.1"/>
    <property type="molecule type" value="Genomic_DNA"/>
</dbReference>
<evidence type="ECO:0000313" key="1">
    <source>
        <dbReference type="EMBL" id="KAJ6405307.1"/>
    </source>
</evidence>
<keyword evidence="2" id="KW-1185">Reference proteome</keyword>
<name>A0AAD6JIY9_9ROSI</name>
<comment type="caution">
    <text evidence="1">The sequence shown here is derived from an EMBL/GenBank/DDBJ whole genome shotgun (WGS) entry which is preliminary data.</text>
</comment>
<gene>
    <name evidence="1" type="ORF">OIU84_013299</name>
</gene>
<organism evidence="1 2">
    <name type="scientific">Salix udensis</name>
    <dbReference type="NCBI Taxonomy" id="889485"/>
    <lineage>
        <taxon>Eukaryota</taxon>
        <taxon>Viridiplantae</taxon>
        <taxon>Streptophyta</taxon>
        <taxon>Embryophyta</taxon>
        <taxon>Tracheophyta</taxon>
        <taxon>Spermatophyta</taxon>
        <taxon>Magnoliopsida</taxon>
        <taxon>eudicotyledons</taxon>
        <taxon>Gunneridae</taxon>
        <taxon>Pentapetalae</taxon>
        <taxon>rosids</taxon>
        <taxon>fabids</taxon>
        <taxon>Malpighiales</taxon>
        <taxon>Salicaceae</taxon>
        <taxon>Saliceae</taxon>
        <taxon>Salix</taxon>
    </lineage>
</organism>
<accession>A0AAD6JIY9</accession>
<reference evidence="1 2" key="1">
    <citation type="journal article" date="2023" name="Int. J. Mol. Sci.">
        <title>De Novo Assembly and Annotation of 11 Diverse Shrub Willow (Salix) Genomes Reveals Novel Gene Organization in Sex-Linked Regions.</title>
        <authorList>
            <person name="Hyden B."/>
            <person name="Feng K."/>
            <person name="Yates T.B."/>
            <person name="Jawdy S."/>
            <person name="Cereghino C."/>
            <person name="Smart L.B."/>
            <person name="Muchero W."/>
        </authorList>
    </citation>
    <scope>NUCLEOTIDE SEQUENCE [LARGE SCALE GENOMIC DNA]</scope>
    <source>
        <tissue evidence="1">Shoot tip</tissue>
    </source>
</reference>
<evidence type="ECO:0000313" key="2">
    <source>
        <dbReference type="Proteomes" id="UP001162972"/>
    </source>
</evidence>
<dbReference type="AlphaFoldDB" id="A0AAD6JIY9"/>
<sequence length="101" mass="11267">MDSKIGRKNSGSLILVVNFIEVISVEFQYNVLLSLSSCFQNSPPQFYCMYTNPVGCPSLSSQRKTSSAFRDGAAEPTKCLASMENGRFSQRAISFPDFFKF</sequence>